<dbReference type="EMBL" id="JBBKZT010000006">
    <property type="protein sequence ID" value="MEJ8848025.1"/>
    <property type="molecule type" value="Genomic_DNA"/>
</dbReference>
<proteinExistence type="predicted"/>
<reference evidence="2 3" key="1">
    <citation type="submission" date="2024-03" db="EMBL/GenBank/DDBJ databases">
        <title>Novel species of the genus Variovorax.</title>
        <authorList>
            <person name="Liu Q."/>
            <person name="Xin Y.-H."/>
        </authorList>
    </citation>
    <scope>NUCLEOTIDE SEQUENCE [LARGE SCALE GENOMIC DNA]</scope>
    <source>
        <strain evidence="2 3">KACC 18900</strain>
    </source>
</reference>
<accession>A0ABU8WKH4</accession>
<organism evidence="2 3">
    <name type="scientific">Variovorax rhizosphaerae</name>
    <dbReference type="NCBI Taxonomy" id="1836200"/>
    <lineage>
        <taxon>Bacteria</taxon>
        <taxon>Pseudomonadati</taxon>
        <taxon>Pseudomonadota</taxon>
        <taxon>Betaproteobacteria</taxon>
        <taxon>Burkholderiales</taxon>
        <taxon>Comamonadaceae</taxon>
        <taxon>Variovorax</taxon>
    </lineage>
</organism>
<gene>
    <name evidence="2" type="ORF">WKW82_15305</name>
</gene>
<evidence type="ECO:0008006" key="4">
    <source>
        <dbReference type="Google" id="ProtNLM"/>
    </source>
</evidence>
<keyword evidence="3" id="KW-1185">Reference proteome</keyword>
<sequence length="191" mass="20842">MSRRAIPNQVLLFSGHMIDAPDRRSPRFPADKEPIAREAIEAVLDRLAAGPSDLAICGGACGGDLLFAEAALARGVALEMYLPFDVSTFLPVSVTFAGGDWLSRFEAAKSASELHILPEERGALKEGEDPYEQNNLWMLEAASRFGAEKVQFICLWDGKGGDGPGGTQHLKDEVERQHGHSHRLDTTQLWS</sequence>
<dbReference type="RefSeq" id="WP_340343153.1">
    <property type="nucleotide sequence ID" value="NZ_JBBKZT010000006.1"/>
</dbReference>
<evidence type="ECO:0000313" key="3">
    <source>
        <dbReference type="Proteomes" id="UP001385892"/>
    </source>
</evidence>
<name>A0ABU8WKH4_9BURK</name>
<evidence type="ECO:0000313" key="2">
    <source>
        <dbReference type="EMBL" id="MEJ8848025.1"/>
    </source>
</evidence>
<dbReference type="Proteomes" id="UP001385892">
    <property type="component" value="Unassembled WGS sequence"/>
</dbReference>
<comment type="caution">
    <text evidence="2">The sequence shown here is derived from an EMBL/GenBank/DDBJ whole genome shotgun (WGS) entry which is preliminary data.</text>
</comment>
<feature type="region of interest" description="Disordered" evidence="1">
    <location>
        <begin position="164"/>
        <end position="191"/>
    </location>
</feature>
<dbReference type="Gene3D" id="3.40.50.450">
    <property type="match status" value="1"/>
</dbReference>
<feature type="compositionally biased region" description="Basic and acidic residues" evidence="1">
    <location>
        <begin position="169"/>
        <end position="185"/>
    </location>
</feature>
<protein>
    <recommendedName>
        <fullName evidence="4">DUF1273 family protein</fullName>
    </recommendedName>
</protein>
<evidence type="ECO:0000256" key="1">
    <source>
        <dbReference type="SAM" id="MobiDB-lite"/>
    </source>
</evidence>